<dbReference type="CDD" id="cd17101">
    <property type="entry name" value="FERM_F1_PTPN13_like"/>
    <property type="match status" value="1"/>
</dbReference>
<feature type="compositionally biased region" description="Polar residues" evidence="1">
    <location>
        <begin position="312"/>
        <end position="323"/>
    </location>
</feature>
<feature type="compositionally biased region" description="Low complexity" evidence="1">
    <location>
        <begin position="501"/>
        <end position="523"/>
    </location>
</feature>
<feature type="compositionally biased region" description="Pro residues" evidence="1">
    <location>
        <begin position="463"/>
        <end position="472"/>
    </location>
</feature>
<feature type="compositionally biased region" description="Basic and acidic residues" evidence="1">
    <location>
        <begin position="446"/>
        <end position="455"/>
    </location>
</feature>
<feature type="region of interest" description="Disordered" evidence="1">
    <location>
        <begin position="966"/>
        <end position="1002"/>
    </location>
</feature>
<dbReference type="PANTHER" id="PTHR46900:SF2">
    <property type="entry name" value="TYROSINE-PROTEIN PHOSPHATASE NON-RECEPTOR TYPE 13"/>
    <property type="match status" value="1"/>
</dbReference>
<dbReference type="InterPro" id="IPR018979">
    <property type="entry name" value="FERM_N"/>
</dbReference>
<feature type="domain" description="PDZ" evidence="3">
    <location>
        <begin position="1387"/>
        <end position="1469"/>
    </location>
</feature>
<feature type="region of interest" description="Disordered" evidence="1">
    <location>
        <begin position="1107"/>
        <end position="1154"/>
    </location>
</feature>
<dbReference type="InterPro" id="IPR019748">
    <property type="entry name" value="FERM_central"/>
</dbReference>
<feature type="region of interest" description="Disordered" evidence="1">
    <location>
        <begin position="919"/>
        <end position="941"/>
    </location>
</feature>
<dbReference type="InterPro" id="IPR035963">
    <property type="entry name" value="FERM_2"/>
</dbReference>
<name>A0A7E4W8Z8_PANRE</name>
<dbReference type="InterPro" id="IPR018980">
    <property type="entry name" value="FERM_PH-like_C"/>
</dbReference>
<reference evidence="5" key="2">
    <citation type="submission" date="2020-10" db="UniProtKB">
        <authorList>
            <consortium name="WormBaseParasite"/>
        </authorList>
    </citation>
    <scope>IDENTIFICATION</scope>
</reference>
<dbReference type="CDD" id="cd14473">
    <property type="entry name" value="FERM_B-lobe"/>
    <property type="match status" value="1"/>
</dbReference>
<dbReference type="CDD" id="cd00136">
    <property type="entry name" value="PDZ_canonical"/>
    <property type="match status" value="3"/>
</dbReference>
<dbReference type="SUPFAM" id="SSF47031">
    <property type="entry name" value="Second domain of FERM"/>
    <property type="match status" value="1"/>
</dbReference>
<accession>A0A7E4W8Z8</accession>
<dbReference type="Proteomes" id="UP000492821">
    <property type="component" value="Unassembled WGS sequence"/>
</dbReference>
<dbReference type="SMART" id="SM01196">
    <property type="entry name" value="FERM_C"/>
    <property type="match status" value="1"/>
</dbReference>
<dbReference type="InterPro" id="IPR014352">
    <property type="entry name" value="FERM/acyl-CoA-bd_prot_sf"/>
</dbReference>
<keyword evidence="4" id="KW-1185">Reference proteome</keyword>
<organism evidence="4 5">
    <name type="scientific">Panagrellus redivivus</name>
    <name type="common">Microworm</name>
    <dbReference type="NCBI Taxonomy" id="6233"/>
    <lineage>
        <taxon>Eukaryota</taxon>
        <taxon>Metazoa</taxon>
        <taxon>Ecdysozoa</taxon>
        <taxon>Nematoda</taxon>
        <taxon>Chromadorea</taxon>
        <taxon>Rhabditida</taxon>
        <taxon>Tylenchina</taxon>
        <taxon>Panagrolaimomorpha</taxon>
        <taxon>Panagrolaimoidea</taxon>
        <taxon>Panagrolaimidae</taxon>
        <taxon>Panagrellus</taxon>
    </lineage>
</organism>
<feature type="domain" description="PDZ" evidence="3">
    <location>
        <begin position="1297"/>
        <end position="1361"/>
    </location>
</feature>
<evidence type="ECO:0000259" key="3">
    <source>
        <dbReference type="PROSITE" id="PS50106"/>
    </source>
</evidence>
<feature type="compositionally biased region" description="Basic and acidic residues" evidence="1">
    <location>
        <begin position="1235"/>
        <end position="1244"/>
    </location>
</feature>
<dbReference type="InterPro" id="IPR052074">
    <property type="entry name" value="NonRcpt_TyrProt_Phosphatase"/>
</dbReference>
<dbReference type="PRINTS" id="PR00935">
    <property type="entry name" value="BAND41"/>
</dbReference>
<dbReference type="PROSITE" id="PS50057">
    <property type="entry name" value="FERM_3"/>
    <property type="match status" value="1"/>
</dbReference>
<dbReference type="InterPro" id="IPR029071">
    <property type="entry name" value="Ubiquitin-like_domsf"/>
</dbReference>
<evidence type="ECO:0000259" key="2">
    <source>
        <dbReference type="PROSITE" id="PS50057"/>
    </source>
</evidence>
<dbReference type="Pfam" id="PF00373">
    <property type="entry name" value="FERM_M"/>
    <property type="match status" value="1"/>
</dbReference>
<dbReference type="InterPro" id="IPR001478">
    <property type="entry name" value="PDZ"/>
</dbReference>
<feature type="compositionally biased region" description="Polar residues" evidence="1">
    <location>
        <begin position="420"/>
        <end position="438"/>
    </location>
</feature>
<dbReference type="Pfam" id="PF09379">
    <property type="entry name" value="FERM_N"/>
    <property type="match status" value="1"/>
</dbReference>
<evidence type="ECO:0000256" key="1">
    <source>
        <dbReference type="SAM" id="MobiDB-lite"/>
    </source>
</evidence>
<dbReference type="SMART" id="SM00295">
    <property type="entry name" value="B41"/>
    <property type="match status" value="1"/>
</dbReference>
<dbReference type="Gene3D" id="2.30.29.30">
    <property type="entry name" value="Pleckstrin-homology domain (PH domain)/Phosphotyrosine-binding domain (PTB)"/>
    <property type="match status" value="1"/>
</dbReference>
<feature type="region of interest" description="Disordered" evidence="1">
    <location>
        <begin position="223"/>
        <end position="554"/>
    </location>
</feature>
<feature type="region of interest" description="Disordered" evidence="1">
    <location>
        <begin position="17"/>
        <end position="40"/>
    </location>
</feature>
<dbReference type="InterPro" id="IPR036034">
    <property type="entry name" value="PDZ_sf"/>
</dbReference>
<dbReference type="InterPro" id="IPR000299">
    <property type="entry name" value="FERM_domain"/>
</dbReference>
<dbReference type="WBParaSite" id="Pan_g8057.t1">
    <property type="protein sequence ID" value="Pan_g8057.t1"/>
    <property type="gene ID" value="Pan_g8057"/>
</dbReference>
<evidence type="ECO:0000313" key="5">
    <source>
        <dbReference type="WBParaSite" id="Pan_g8057.t1"/>
    </source>
</evidence>
<feature type="region of interest" description="Disordered" evidence="1">
    <location>
        <begin position="1180"/>
        <end position="1244"/>
    </location>
</feature>
<dbReference type="SUPFAM" id="SSF50729">
    <property type="entry name" value="PH domain-like"/>
    <property type="match status" value="1"/>
</dbReference>
<dbReference type="Pfam" id="PF09380">
    <property type="entry name" value="FERM_C"/>
    <property type="match status" value="1"/>
</dbReference>
<reference evidence="4" key="1">
    <citation type="journal article" date="2013" name="Genetics">
        <title>The draft genome and transcriptome of Panagrellus redivivus are shaped by the harsh demands of a free-living lifestyle.</title>
        <authorList>
            <person name="Srinivasan J."/>
            <person name="Dillman A.R."/>
            <person name="Macchietto M.G."/>
            <person name="Heikkinen L."/>
            <person name="Lakso M."/>
            <person name="Fracchia K.M."/>
            <person name="Antoshechkin I."/>
            <person name="Mortazavi A."/>
            <person name="Wong G."/>
            <person name="Sternberg P.W."/>
        </authorList>
    </citation>
    <scope>NUCLEOTIDE SEQUENCE [LARGE SCALE GENOMIC DNA]</scope>
    <source>
        <strain evidence="4">MT8872</strain>
    </source>
</reference>
<dbReference type="SUPFAM" id="SSF50156">
    <property type="entry name" value="PDZ domain-like"/>
    <property type="match status" value="3"/>
</dbReference>
<sequence>MFVETIDSGFSSVVGSPAQLHHRPGSDDGAVSDVDNSAPSTMSDAAIRVSIAELLEVRADGLYAPELLAIIVGACNHLQFIDKTGIFNADYVFFSPNGGIEISLVSPTHLPEENTPPELRDDDYEDAGHSFREPQLVWCLGNVIQHAIARSCTDAELISLVNLMMVTHVGTRPTLAKLGQMAKKRCATGGIDPQGVLKAMYEELMGDIDELIDDDGVASSIGGWSSHNGRAEAPPVGAVVTQAARHRDTSLPSTSSGSGDDEVSLSEGGQSEVHTEAEDDHHKVSIGHGAGGRFLDPVEEENSHRQARRVSVDSSIADSTISDGGTLATASRRDSDSSNRTMSDGGEHADGERTPPGTGRDPSPEPVTVIPTVAKLPAVETRMYRRSSSSSSSTSDTEHSPGRSLSTASKPEPLRKDTPDTSNLFPLVSQRSPSSTTAPPAVQTIAEREDERSSDDAEVPVPMMRPPSPKPIPKTSAHGIVSARKKSSLSSADVSTPQPPTRSTSTSVVPPSPVATRTPVPSTNGRLSRNNSLEPGRVRRSNRKISGYQPAPTGPRKTFAVPEFIEKQATAVIRLQAQTLRKKKLTLHRTETTFVLVKVVSGQTVEVSVRSDALVGCVFDTVVDHFNVTEHNFFGLAVIRDNEFFFLDAEQRLEKYAPAGWKSAKKATNENYMLYLRFRYYPKRLEFVKTPATTHSLYLQLRQDILNDNLKPSRDKTFELGALALQTEFGDHPSTKVPGKSLVYFQLKNYLPSRSYLDQDSSRIESVLAEIHSHYEGLASVQSERQFIELCQQESEYGAHYHRVYKFKPGHNAADKFADVQYIAILPDGIGLCSQQGSYQTSFVVINSFHPWHAIRTLQFDKKRFLIATADSGIVVDHVFYTDHYSKSSYLVRFAATQHRFMIKMRHWQYTLSRERPSATTDVGIDRSTEPVGPIKKEEPASSSVFELMPTRKQTIPEDSVVEAPPVVKTASPPRTRKASGTNPFDSGAESSGDGFDQGRDSPQRVNLTITLEKDPATGLGLTLVDGVVDDIKGVYVKSVSDEGDARRKGVEKGDCLQAINGISLVDKTRHDAVELVKASPHEVVLEILRFPYITQLIGHERAHSKDEAISLSQPATRKALPTKTELLTGKKASVSRTPPAPRKTTPSSVPPARQRAVSDFGAIGDALPVLNSEDLLAGFTTRRPTSPDSDTEDEADANNGEARRGEYRLPVTSIYNFDASDDDDETDAKLHKKQSVDADAYPRDDATSWVSKATLESSAQRSVNTYSQRHNLDWTHELSDIENLRGDDPDALQRLQINIYRLGSKSLGFQVASNNGIFYVKAVNSEPAISAELKVDDRIVAINGRNTHGLSHQDVVDILKTDRSPTIVLTVDRAQIPSIDESRTITVSLEKTPNTPLGLSLAKRTGRDGIYIRSIAVGTLAERDGRLHVGDRIWAIEEVDVSEMSASQIVERLAAAEGPYVDIVVKRTAD</sequence>
<feature type="domain" description="PDZ" evidence="3">
    <location>
        <begin position="1009"/>
        <end position="1092"/>
    </location>
</feature>
<evidence type="ECO:0000313" key="4">
    <source>
        <dbReference type="Proteomes" id="UP000492821"/>
    </source>
</evidence>
<dbReference type="InterPro" id="IPR011993">
    <property type="entry name" value="PH-like_dom_sf"/>
</dbReference>
<dbReference type="SMART" id="SM00228">
    <property type="entry name" value="PDZ"/>
    <property type="match status" value="3"/>
</dbReference>
<feature type="domain" description="FERM" evidence="2">
    <location>
        <begin position="593"/>
        <end position="906"/>
    </location>
</feature>
<feature type="compositionally biased region" description="Basic and acidic residues" evidence="1">
    <location>
        <begin position="273"/>
        <end position="283"/>
    </location>
</feature>
<dbReference type="InterPro" id="IPR019749">
    <property type="entry name" value="Band_41_domain"/>
</dbReference>
<feature type="compositionally biased region" description="Basic and acidic residues" evidence="1">
    <location>
        <begin position="924"/>
        <end position="940"/>
    </location>
</feature>
<dbReference type="PANTHER" id="PTHR46900">
    <property type="entry name" value="TYROSINE-PROTEIN PHOSPHATASE NON-RECEPTOR TYPE 13"/>
    <property type="match status" value="1"/>
</dbReference>
<dbReference type="PROSITE" id="PS50106">
    <property type="entry name" value="PDZ"/>
    <property type="match status" value="3"/>
</dbReference>
<dbReference type="Gene3D" id="1.20.80.10">
    <property type="match status" value="1"/>
</dbReference>
<dbReference type="Gene3D" id="2.30.42.10">
    <property type="match status" value="3"/>
</dbReference>
<feature type="compositionally biased region" description="Polar residues" evidence="1">
    <location>
        <begin position="524"/>
        <end position="533"/>
    </location>
</feature>
<protein>
    <submittedName>
        <fullName evidence="5">FERM domain-containing protein</fullName>
    </submittedName>
</protein>
<dbReference type="Pfam" id="PF00595">
    <property type="entry name" value="PDZ"/>
    <property type="match status" value="3"/>
</dbReference>
<dbReference type="SUPFAM" id="SSF54236">
    <property type="entry name" value="Ubiquitin-like"/>
    <property type="match status" value="1"/>
</dbReference>
<proteinExistence type="predicted"/>
<dbReference type="Gene3D" id="3.10.20.90">
    <property type="entry name" value="Phosphatidylinositol 3-kinase Catalytic Subunit, Chain A, domain 1"/>
    <property type="match status" value="1"/>
</dbReference>